<feature type="domain" description="SWI/SNF and RSC complexes subunit Ssr4 C-terminal" evidence="3">
    <location>
        <begin position="537"/>
        <end position="581"/>
    </location>
</feature>
<feature type="compositionally biased region" description="Low complexity" evidence="1">
    <location>
        <begin position="479"/>
        <end position="490"/>
    </location>
</feature>
<protein>
    <recommendedName>
        <fullName evidence="6">DUF1750-domain-containing protein</fullName>
    </recommendedName>
</protein>
<organism evidence="4 5">
    <name type="scientific">Thielaviopsis punctulata</name>
    <dbReference type="NCBI Taxonomy" id="72032"/>
    <lineage>
        <taxon>Eukaryota</taxon>
        <taxon>Fungi</taxon>
        <taxon>Dikarya</taxon>
        <taxon>Ascomycota</taxon>
        <taxon>Pezizomycotina</taxon>
        <taxon>Sordariomycetes</taxon>
        <taxon>Hypocreomycetidae</taxon>
        <taxon>Microascales</taxon>
        <taxon>Ceratocystidaceae</taxon>
        <taxon>Thielaviopsis</taxon>
    </lineage>
</organism>
<evidence type="ECO:0000313" key="4">
    <source>
        <dbReference type="EMBL" id="KKA27499.1"/>
    </source>
</evidence>
<dbReference type="InterPro" id="IPR046464">
    <property type="entry name" value="SWI-SNF_Ssr4_C"/>
</dbReference>
<dbReference type="AlphaFoldDB" id="A0A0F4ZAF3"/>
<reference evidence="4 5" key="1">
    <citation type="submission" date="2015-03" db="EMBL/GenBank/DDBJ databases">
        <authorList>
            <person name="Radwan O."/>
            <person name="Al-Naeli F.A."/>
            <person name="Rendon G.A."/>
            <person name="Fields C."/>
        </authorList>
    </citation>
    <scope>NUCLEOTIDE SEQUENCE [LARGE SCALE GENOMIC DNA]</scope>
    <source>
        <strain evidence="4">CR-DP1</strain>
    </source>
</reference>
<dbReference type="EMBL" id="LAEV01001664">
    <property type="protein sequence ID" value="KKA27499.1"/>
    <property type="molecule type" value="Genomic_DNA"/>
</dbReference>
<evidence type="ECO:0000313" key="5">
    <source>
        <dbReference type="Proteomes" id="UP000033483"/>
    </source>
</evidence>
<evidence type="ECO:0000259" key="3">
    <source>
        <dbReference type="Pfam" id="PF20497"/>
    </source>
</evidence>
<feature type="domain" description="SWI/SNF and RSC complexes subunit Ssr4 N-terminal" evidence="2">
    <location>
        <begin position="3"/>
        <end position="211"/>
    </location>
</feature>
<dbReference type="OrthoDB" id="5321006at2759"/>
<dbReference type="Pfam" id="PF20497">
    <property type="entry name" value="SWI-SNF_Ssr4_C"/>
    <property type="match status" value="3"/>
</dbReference>
<feature type="region of interest" description="Disordered" evidence="1">
    <location>
        <begin position="474"/>
        <end position="513"/>
    </location>
</feature>
<feature type="domain" description="SWI/SNF and RSC complexes subunit Ssr4 C-terminal" evidence="3">
    <location>
        <begin position="234"/>
        <end position="397"/>
    </location>
</feature>
<dbReference type="Proteomes" id="UP000033483">
    <property type="component" value="Unassembled WGS sequence"/>
</dbReference>
<evidence type="ECO:0008006" key="6">
    <source>
        <dbReference type="Google" id="ProtNLM"/>
    </source>
</evidence>
<sequence>MAQDPSSGIQPDLLQHLHLVSAAKFPMMPRIEINDVTKILLDAPRIAKTQSPFFWTYLDRPADGTMLLEWQPLARAGVQFATDGLFWAPPENYYKQDVGNGLTLEVYFYKAGYVPGEQATLHSRKRFRLIPTPGAPPGGPQPDPSLFLIHYGPAEQADRGPITAIPYDERMQSIMSNRQYMLRLGAIPRKDFMLGDRVNWPQIHLPRDGRPPFISAAPQRGPPPPPPPEAILAEEEDNFRGDMFDQVTPREIAMVRYQQNHEWMEEIVASPYPLSSIIAPELGFGKKGPLASLTDGVFTAQGIDALEGAPKNAYIQPLDAAKAAEFRARVDAHIDACKAEMVKMKDVHAAVLAKSAADRELVQLEKTLRTSVFADGSDSWSVNGGQDEHDGDDDNNNNNNGGTAGSADSDGGEGGEGGDSGDGDGKGAALKAGTRAADVLAAVQQKLAAQPVAVRRLQRVQDGGYVAPQVRQTTPDASVGVQQQQQQQQQGGAGVADVEMGEDGKADGSGKGDWVMVGEGGETGGKTGDGSVAETVVGAFDGGDFNGMDDMDMAGEALSSYENMEMEESAFGDAFHGVDGNA</sequence>
<gene>
    <name evidence="4" type="ORF">TD95_001832</name>
</gene>
<feature type="region of interest" description="Disordered" evidence="1">
    <location>
        <begin position="375"/>
        <end position="429"/>
    </location>
</feature>
<dbReference type="InterPro" id="IPR013859">
    <property type="entry name" value="Ssr4_N"/>
</dbReference>
<dbReference type="Pfam" id="PF08549">
    <property type="entry name" value="SWI-SNF_Ssr4_N"/>
    <property type="match status" value="1"/>
</dbReference>
<evidence type="ECO:0000256" key="1">
    <source>
        <dbReference type="SAM" id="MobiDB-lite"/>
    </source>
</evidence>
<comment type="caution">
    <text evidence="4">The sequence shown here is derived from an EMBL/GenBank/DDBJ whole genome shotgun (WGS) entry which is preliminary data.</text>
</comment>
<proteinExistence type="predicted"/>
<accession>A0A0F4ZAF3</accession>
<keyword evidence="5" id="KW-1185">Reference proteome</keyword>
<feature type="domain" description="SWI/SNF and RSC complexes subunit Ssr4 C-terminal" evidence="3">
    <location>
        <begin position="426"/>
        <end position="502"/>
    </location>
</feature>
<name>A0A0F4ZAF3_9PEZI</name>
<feature type="compositionally biased region" description="Low complexity" evidence="1">
    <location>
        <begin position="396"/>
        <end position="409"/>
    </location>
</feature>
<dbReference type="GO" id="GO:0006338">
    <property type="term" value="P:chromatin remodeling"/>
    <property type="evidence" value="ECO:0007669"/>
    <property type="project" value="InterPro"/>
</dbReference>
<evidence type="ECO:0000259" key="2">
    <source>
        <dbReference type="Pfam" id="PF08549"/>
    </source>
</evidence>